<dbReference type="Pfam" id="PF18862">
    <property type="entry name" value="ApeA_NTD1"/>
    <property type="match status" value="1"/>
</dbReference>
<evidence type="ECO:0000259" key="1">
    <source>
        <dbReference type="Pfam" id="PF18862"/>
    </source>
</evidence>
<organism evidence="2 3">
    <name type="scientific">Microlunatus ginsengisoli</name>
    <dbReference type="NCBI Taxonomy" id="363863"/>
    <lineage>
        <taxon>Bacteria</taxon>
        <taxon>Bacillati</taxon>
        <taxon>Actinomycetota</taxon>
        <taxon>Actinomycetes</taxon>
        <taxon>Propionibacteriales</taxon>
        <taxon>Propionibacteriaceae</taxon>
        <taxon>Microlunatus</taxon>
    </lineage>
</organism>
<dbReference type="InterPro" id="IPR041223">
    <property type="entry name" value="ApeA_NTD"/>
</dbReference>
<dbReference type="RefSeq" id="WP_425562491.1">
    <property type="nucleotide sequence ID" value="NZ_BAABAB010000009.1"/>
</dbReference>
<evidence type="ECO:0000313" key="3">
    <source>
        <dbReference type="Proteomes" id="UP001501490"/>
    </source>
</evidence>
<comment type="caution">
    <text evidence="2">The sequence shown here is derived from an EMBL/GenBank/DDBJ whole genome shotgun (WGS) entry which is preliminary data.</text>
</comment>
<accession>A0ABP6ZPP2</accession>
<dbReference type="Proteomes" id="UP001501490">
    <property type="component" value="Unassembled WGS sequence"/>
</dbReference>
<dbReference type="EMBL" id="BAABAB010000009">
    <property type="protein sequence ID" value="GAA3612937.1"/>
    <property type="molecule type" value="Genomic_DNA"/>
</dbReference>
<sequence length="168" mass="19011">METEPAKWWLSEPRTDRAFPGAIEIDSAGNVSIHVYERLPGLEDIPFFDPTALLPSFPIIYGLTMSDHWTLLDCQIESWRNNFAYNLCDIVLRPRVALAGEFLLNSDELSVTQFCFSLWDQDDWAAWARTLEVTDRDDAVAQNLTVTHVPPNRRTAALGRCGAVASRQ</sequence>
<name>A0ABP6ZPP2_9ACTN</name>
<protein>
    <recommendedName>
        <fullName evidence="1">ApeA N-terminal domain-containing protein</fullName>
    </recommendedName>
</protein>
<proteinExistence type="predicted"/>
<evidence type="ECO:0000313" key="2">
    <source>
        <dbReference type="EMBL" id="GAA3612937.1"/>
    </source>
</evidence>
<keyword evidence="3" id="KW-1185">Reference proteome</keyword>
<reference evidence="3" key="1">
    <citation type="journal article" date="2019" name="Int. J. Syst. Evol. Microbiol.">
        <title>The Global Catalogue of Microorganisms (GCM) 10K type strain sequencing project: providing services to taxonomists for standard genome sequencing and annotation.</title>
        <authorList>
            <consortium name="The Broad Institute Genomics Platform"/>
            <consortium name="The Broad Institute Genome Sequencing Center for Infectious Disease"/>
            <person name="Wu L."/>
            <person name="Ma J."/>
        </authorList>
    </citation>
    <scope>NUCLEOTIDE SEQUENCE [LARGE SCALE GENOMIC DNA]</scope>
    <source>
        <strain evidence="3">JCM 16929</strain>
    </source>
</reference>
<feature type="domain" description="ApeA N-terminal" evidence="1">
    <location>
        <begin position="7"/>
        <end position="148"/>
    </location>
</feature>
<gene>
    <name evidence="2" type="ORF">GCM10022236_13390</name>
</gene>